<comment type="catalytic activity">
    <reaction evidence="1">
        <text>chorismate = prephenate</text>
        <dbReference type="Rhea" id="RHEA:13897"/>
        <dbReference type="ChEBI" id="CHEBI:29748"/>
        <dbReference type="ChEBI" id="CHEBI:29934"/>
        <dbReference type="EC" id="5.4.99.5"/>
    </reaction>
</comment>
<dbReference type="PIRSF" id="PIRSF001500">
    <property type="entry name" value="Chor_mut_pdt_Ppr"/>
    <property type="match status" value="1"/>
</dbReference>
<evidence type="ECO:0000256" key="10">
    <source>
        <dbReference type="ARBA" id="ARBA00022605"/>
    </source>
</evidence>
<dbReference type="FunFam" id="3.40.190.10:FF:000034">
    <property type="entry name" value="Chorismate mutase/prephenate dehydratase"/>
    <property type="match status" value="1"/>
</dbReference>
<dbReference type="GO" id="GO:0046417">
    <property type="term" value="P:chorismate metabolic process"/>
    <property type="evidence" value="ECO:0007669"/>
    <property type="project" value="InterPro"/>
</dbReference>
<comment type="pathway">
    <text evidence="5">Metabolic intermediate biosynthesis; prephenate biosynthesis; prephenate from chorismate: step 1/1.</text>
</comment>
<dbReference type="InterPro" id="IPR008242">
    <property type="entry name" value="Chor_mutase/pphenate_deHydtase"/>
</dbReference>
<gene>
    <name evidence="23" type="ORF">CRV09_02955</name>
</gene>
<evidence type="ECO:0000256" key="3">
    <source>
        <dbReference type="ARBA" id="ARBA00004496"/>
    </source>
</evidence>
<dbReference type="SUPFAM" id="SSF48600">
    <property type="entry name" value="Chorismate mutase II"/>
    <property type="match status" value="1"/>
</dbReference>
<feature type="binding site" evidence="19">
    <location>
        <position position="40"/>
    </location>
    <ligand>
        <name>substrate</name>
    </ligand>
</feature>
<evidence type="ECO:0000259" key="22">
    <source>
        <dbReference type="PROSITE" id="PS51171"/>
    </source>
</evidence>
<comment type="pathway">
    <text evidence="4">Amino-acid biosynthesis; L-phenylalanine biosynthesis; phenylpyruvate from prephenate: step 1/1.</text>
</comment>
<keyword evidence="11" id="KW-0057">Aromatic amino acid biosynthesis</keyword>
<comment type="function">
    <text evidence="2">Catalyzes the Claisen rearrangement of chorismate to prephenate and the decarboxylation/dehydration of prephenate to phenylpyruvate.</text>
</comment>
<dbReference type="EMBL" id="PDKR01000004">
    <property type="protein sequence ID" value="PPI88479.1"/>
    <property type="molecule type" value="Genomic_DNA"/>
</dbReference>
<organism evidence="23 24">
    <name type="scientific">Candidatus Pantoea edessiphila</name>
    <dbReference type="NCBI Taxonomy" id="2044610"/>
    <lineage>
        <taxon>Bacteria</taxon>
        <taxon>Pseudomonadati</taxon>
        <taxon>Pseudomonadota</taxon>
        <taxon>Gammaproteobacteria</taxon>
        <taxon>Enterobacterales</taxon>
        <taxon>Erwiniaceae</taxon>
        <taxon>Pantoea</taxon>
    </lineage>
</organism>
<evidence type="ECO:0000256" key="15">
    <source>
        <dbReference type="ARBA" id="ARBA00023268"/>
    </source>
</evidence>
<name>A0A2P5T1L1_9GAMM</name>
<dbReference type="EC" id="4.2.1.51" evidence="7"/>
<dbReference type="SUPFAM" id="SSF53850">
    <property type="entry name" value="Periplasmic binding protein-like II"/>
    <property type="match status" value="1"/>
</dbReference>
<dbReference type="UniPathway" id="UPA00120">
    <property type="reaction ID" value="UER00203"/>
</dbReference>
<evidence type="ECO:0000256" key="2">
    <source>
        <dbReference type="ARBA" id="ARBA00002364"/>
    </source>
</evidence>
<dbReference type="UniPathway" id="UPA00121">
    <property type="reaction ID" value="UER00345"/>
</dbReference>
<dbReference type="CDD" id="cd04905">
    <property type="entry name" value="ACT_CM-PDT"/>
    <property type="match status" value="1"/>
</dbReference>
<evidence type="ECO:0000256" key="18">
    <source>
        <dbReference type="ARBA" id="ARBA00047848"/>
    </source>
</evidence>
<dbReference type="SMART" id="SM00830">
    <property type="entry name" value="CM_2"/>
    <property type="match status" value="1"/>
</dbReference>
<evidence type="ECO:0000256" key="9">
    <source>
        <dbReference type="ARBA" id="ARBA00022490"/>
    </source>
</evidence>
<feature type="site" description="Essential for prephenate dehydratase activity" evidence="20">
    <location>
        <position position="279"/>
    </location>
</feature>
<evidence type="ECO:0000256" key="6">
    <source>
        <dbReference type="ARBA" id="ARBA00012404"/>
    </source>
</evidence>
<dbReference type="Gene3D" id="3.40.190.10">
    <property type="entry name" value="Periplasmic binding protein-like II"/>
    <property type="match status" value="2"/>
</dbReference>
<feature type="binding site" evidence="19">
    <location>
        <position position="89"/>
    </location>
    <ligand>
        <name>substrate</name>
    </ligand>
</feature>
<dbReference type="InterPro" id="IPR036263">
    <property type="entry name" value="Chorismate_II_sf"/>
</dbReference>
<keyword evidence="9" id="KW-0963">Cytoplasm</keyword>
<evidence type="ECO:0000256" key="13">
    <source>
        <dbReference type="ARBA" id="ARBA00023235"/>
    </source>
</evidence>
<comment type="subcellular location">
    <subcellularLocation>
        <location evidence="3">Cytoplasm</location>
    </subcellularLocation>
</comment>
<protein>
    <recommendedName>
        <fullName evidence="8">Bifunctional chorismate mutase/prephenate dehydratase</fullName>
        <ecNumber evidence="7">4.2.1.51</ecNumber>
        <ecNumber evidence="6">5.4.99.5</ecNumber>
    </recommendedName>
    <alternativeName>
        <fullName evidence="17">Chorismate mutase-prephenate dehydratase</fullName>
    </alternativeName>
    <alternativeName>
        <fullName evidence="16">p-protein</fullName>
    </alternativeName>
</protein>
<dbReference type="InterPro" id="IPR001086">
    <property type="entry name" value="Preph_deHydtase"/>
</dbReference>
<keyword evidence="14" id="KW-0456">Lyase</keyword>
<dbReference type="InterPro" id="IPR045865">
    <property type="entry name" value="ACT-like_dom_sf"/>
</dbReference>
<evidence type="ECO:0000313" key="23">
    <source>
        <dbReference type="EMBL" id="PPI88479.1"/>
    </source>
</evidence>
<dbReference type="InterPro" id="IPR002701">
    <property type="entry name" value="CM_II_prokaryot"/>
</dbReference>
<dbReference type="InterPro" id="IPR036979">
    <property type="entry name" value="CM_dom_sf"/>
</dbReference>
<sequence>MNYKNSALTMLRDKFNEIDEKILMLLSERRCLSIEIAKIKLKDNRPIRDIKRENLIIKKLIISAKKYELNSYYIKQLFKLVIEDSVFVQRQILQKDPNYTSNNIAKITFLGPKGSYSHIAARKYSDKYFDNIIELSCSKFNDIIKNVEKGIADYAILPLENTNSGSINEVYNLLQYTDLSITNEIILNINHCILSKKGVNLETIKTIYSHPEPFKQCSNFISLFPRWVIKYTESTAAAIGKVATINSINIAALGSEAGGGLYKLEVLKRNIANKQYNQTRFIVLSRRSEEISDHIPAKTTLIINTGQHMGKLVDILFILRKNNLVINRIESLLKNNNHLEKIFYIDIQGNLNLNNIKQALIDLKNITCSFKILGCYPSKNHISINNKY</sequence>
<dbReference type="InterPro" id="IPR010952">
    <property type="entry name" value="CM_P_1"/>
</dbReference>
<keyword evidence="15" id="KW-0511">Multifunctional enzyme</keyword>
<dbReference type="Pfam" id="PF00800">
    <property type="entry name" value="PDT"/>
    <property type="match status" value="1"/>
</dbReference>
<keyword evidence="10" id="KW-0028">Amino-acid biosynthesis</keyword>
<evidence type="ECO:0000256" key="8">
    <source>
        <dbReference type="ARBA" id="ARBA00014401"/>
    </source>
</evidence>
<dbReference type="AlphaFoldDB" id="A0A2P5T1L1"/>
<dbReference type="SUPFAM" id="SSF55021">
    <property type="entry name" value="ACT-like"/>
    <property type="match status" value="1"/>
</dbReference>
<dbReference type="PROSITE" id="PS00857">
    <property type="entry name" value="PREPHENATE_DEHYDR_1"/>
    <property type="match status" value="1"/>
</dbReference>
<proteinExistence type="predicted"/>
<dbReference type="GO" id="GO:0004664">
    <property type="term" value="F:prephenate dehydratase activity"/>
    <property type="evidence" value="ECO:0007669"/>
    <property type="project" value="UniProtKB-EC"/>
</dbReference>
<keyword evidence="13" id="KW-0413">Isomerase</keyword>
<comment type="catalytic activity">
    <reaction evidence="18">
        <text>prephenate + H(+) = 3-phenylpyruvate + CO2 + H2O</text>
        <dbReference type="Rhea" id="RHEA:21648"/>
        <dbReference type="ChEBI" id="CHEBI:15377"/>
        <dbReference type="ChEBI" id="CHEBI:15378"/>
        <dbReference type="ChEBI" id="CHEBI:16526"/>
        <dbReference type="ChEBI" id="CHEBI:18005"/>
        <dbReference type="ChEBI" id="CHEBI:29934"/>
        <dbReference type="EC" id="4.2.1.51"/>
    </reaction>
</comment>
<feature type="binding site" evidence="19">
    <location>
        <position position="49"/>
    </location>
    <ligand>
        <name>substrate</name>
    </ligand>
</feature>
<evidence type="ECO:0000259" key="21">
    <source>
        <dbReference type="PROSITE" id="PS51168"/>
    </source>
</evidence>
<evidence type="ECO:0000256" key="17">
    <source>
        <dbReference type="ARBA" id="ARBA00031520"/>
    </source>
</evidence>
<evidence type="ECO:0000313" key="24">
    <source>
        <dbReference type="Proteomes" id="UP000295937"/>
    </source>
</evidence>
<dbReference type="Proteomes" id="UP000295937">
    <property type="component" value="Unassembled WGS sequence"/>
</dbReference>
<keyword evidence="12" id="KW-0584">Phenylalanine biosynthesis</keyword>
<evidence type="ECO:0000256" key="1">
    <source>
        <dbReference type="ARBA" id="ARBA00000824"/>
    </source>
</evidence>
<feature type="binding site" evidence="19">
    <location>
        <position position="85"/>
    </location>
    <ligand>
        <name>substrate</name>
    </ligand>
</feature>
<evidence type="ECO:0000256" key="5">
    <source>
        <dbReference type="ARBA" id="ARBA00004817"/>
    </source>
</evidence>
<accession>A0A2P5T1L1</accession>
<dbReference type="PROSITE" id="PS51168">
    <property type="entry name" value="CHORISMATE_MUT_2"/>
    <property type="match status" value="1"/>
</dbReference>
<dbReference type="PANTHER" id="PTHR21022">
    <property type="entry name" value="PREPHENATE DEHYDRATASE P PROTEIN"/>
    <property type="match status" value="1"/>
</dbReference>
<dbReference type="PANTHER" id="PTHR21022:SF19">
    <property type="entry name" value="PREPHENATE DEHYDRATASE-RELATED"/>
    <property type="match status" value="1"/>
</dbReference>
<dbReference type="GO" id="GO:0005737">
    <property type="term" value="C:cytoplasm"/>
    <property type="evidence" value="ECO:0007669"/>
    <property type="project" value="UniProtKB-SubCell"/>
</dbReference>
<dbReference type="EC" id="5.4.99.5" evidence="6"/>
<feature type="binding site" evidence="19">
    <location>
        <position position="53"/>
    </location>
    <ligand>
        <name>substrate</name>
    </ligand>
</feature>
<evidence type="ECO:0000256" key="4">
    <source>
        <dbReference type="ARBA" id="ARBA00004741"/>
    </source>
</evidence>
<dbReference type="CDD" id="cd13631">
    <property type="entry name" value="PBP2_Ct-PDT_like"/>
    <property type="match status" value="1"/>
</dbReference>
<feature type="domain" description="Prephenate dehydratase" evidence="22">
    <location>
        <begin position="106"/>
        <end position="286"/>
    </location>
</feature>
<dbReference type="Pfam" id="PF01817">
    <property type="entry name" value="CM_2"/>
    <property type="match status" value="1"/>
</dbReference>
<dbReference type="NCBIfam" id="TIGR01797">
    <property type="entry name" value="CM_P_1"/>
    <property type="match status" value="1"/>
</dbReference>
<evidence type="ECO:0000256" key="20">
    <source>
        <dbReference type="PIRSR" id="PIRSR001500-2"/>
    </source>
</evidence>
<dbReference type="OrthoDB" id="9802281at2"/>
<dbReference type="GO" id="GO:0009094">
    <property type="term" value="P:L-phenylalanine biosynthetic process"/>
    <property type="evidence" value="ECO:0007669"/>
    <property type="project" value="UniProtKB-UniPathway"/>
</dbReference>
<evidence type="ECO:0000256" key="16">
    <source>
        <dbReference type="ARBA" id="ARBA00031175"/>
    </source>
</evidence>
<evidence type="ECO:0000256" key="11">
    <source>
        <dbReference type="ARBA" id="ARBA00023141"/>
    </source>
</evidence>
<dbReference type="InterPro" id="IPR018528">
    <property type="entry name" value="Preph_deHydtase_CS"/>
</dbReference>
<comment type="caution">
    <text evidence="23">The sequence shown here is derived from an EMBL/GenBank/DDBJ whole genome shotgun (WGS) entry which is preliminary data.</text>
</comment>
<feature type="domain" description="Chorismate mutase" evidence="21">
    <location>
        <begin position="2"/>
        <end position="93"/>
    </location>
</feature>
<dbReference type="PROSITE" id="PS51171">
    <property type="entry name" value="PREPHENATE_DEHYDR_3"/>
    <property type="match status" value="1"/>
</dbReference>
<reference evidence="23 24" key="1">
    <citation type="journal article" date="2018" name="Genome Biol. Evol.">
        <title>Cladogenesis and Genomic Streamlining in Extracellular Endosymbionts of Tropical Stink Bugs.</title>
        <authorList>
            <person name="Otero-Bravo A."/>
            <person name="Goffredi S."/>
            <person name="Sabree Z.L."/>
        </authorList>
    </citation>
    <scope>NUCLEOTIDE SEQUENCE [LARGE SCALE GENOMIC DNA]</scope>
    <source>
        <strain evidence="23 24">SoEO</strain>
    </source>
</reference>
<dbReference type="Gene3D" id="1.20.59.10">
    <property type="entry name" value="Chorismate mutase"/>
    <property type="match status" value="1"/>
</dbReference>
<evidence type="ECO:0000256" key="12">
    <source>
        <dbReference type="ARBA" id="ARBA00023222"/>
    </source>
</evidence>
<dbReference type="Gene3D" id="3.30.70.260">
    <property type="match status" value="1"/>
</dbReference>
<evidence type="ECO:0000256" key="14">
    <source>
        <dbReference type="ARBA" id="ARBA00023239"/>
    </source>
</evidence>
<feature type="binding site" evidence="19">
    <location>
        <position position="29"/>
    </location>
    <ligand>
        <name>substrate</name>
    </ligand>
</feature>
<dbReference type="RefSeq" id="WP_136132670.1">
    <property type="nucleotide sequence ID" value="NZ_PDKR01000004.1"/>
</dbReference>
<evidence type="ECO:0000256" key="7">
    <source>
        <dbReference type="ARBA" id="ARBA00013147"/>
    </source>
</evidence>
<evidence type="ECO:0000256" key="19">
    <source>
        <dbReference type="PIRSR" id="PIRSR001500-1"/>
    </source>
</evidence>
<dbReference type="GO" id="GO:0004106">
    <property type="term" value="F:chorismate mutase activity"/>
    <property type="evidence" value="ECO:0007669"/>
    <property type="project" value="UniProtKB-EC"/>
</dbReference>
<feature type="binding site" evidence="19">
    <location>
        <position position="12"/>
    </location>
    <ligand>
        <name>substrate</name>
    </ligand>
</feature>